<keyword evidence="4" id="KW-0600">Photoreceptor protein</keyword>
<dbReference type="SMART" id="SM00086">
    <property type="entry name" value="PAC"/>
    <property type="match status" value="1"/>
</dbReference>
<name>A0ABU3SEK8_9HYPH</name>
<keyword evidence="6" id="KW-0716">Sensory transduction</keyword>
<evidence type="ECO:0000313" key="19">
    <source>
        <dbReference type="Proteomes" id="UP001254257"/>
    </source>
</evidence>
<dbReference type="SMART" id="SM00911">
    <property type="entry name" value="HWE_HK"/>
    <property type="match status" value="1"/>
</dbReference>
<dbReference type="EMBL" id="JAWDID010000062">
    <property type="protein sequence ID" value="MDU0343228.1"/>
    <property type="molecule type" value="Genomic_DNA"/>
</dbReference>
<keyword evidence="13" id="KW-0067">ATP-binding</keyword>
<evidence type="ECO:0000256" key="14">
    <source>
        <dbReference type="ARBA" id="ARBA00022991"/>
    </source>
</evidence>
<evidence type="ECO:0000259" key="17">
    <source>
        <dbReference type="PROSITE" id="PS50113"/>
    </source>
</evidence>
<evidence type="ECO:0000256" key="6">
    <source>
        <dbReference type="ARBA" id="ARBA00022606"/>
    </source>
</evidence>
<dbReference type="PANTHER" id="PTHR41523:SF8">
    <property type="entry name" value="ETHYLENE RESPONSE SENSOR PROTEIN"/>
    <property type="match status" value="1"/>
</dbReference>
<dbReference type="RefSeq" id="WP_316020967.1">
    <property type="nucleotide sequence ID" value="NZ_JAWDID010000062.1"/>
</dbReference>
<comment type="catalytic activity">
    <reaction evidence="1">
        <text>ATP + protein L-histidine = ADP + protein N-phospho-L-histidine.</text>
        <dbReference type="EC" id="2.7.13.3"/>
    </reaction>
</comment>
<feature type="domain" description="PAC" evidence="17">
    <location>
        <begin position="94"/>
        <end position="147"/>
    </location>
</feature>
<dbReference type="InterPro" id="IPR011102">
    <property type="entry name" value="Sig_transdc_His_kinase_HWE"/>
</dbReference>
<keyword evidence="10" id="KW-0677">Repeat</keyword>
<evidence type="ECO:0000256" key="1">
    <source>
        <dbReference type="ARBA" id="ARBA00000085"/>
    </source>
</evidence>
<evidence type="ECO:0000313" key="18">
    <source>
        <dbReference type="EMBL" id="MDU0343228.1"/>
    </source>
</evidence>
<evidence type="ECO:0000256" key="5">
    <source>
        <dbReference type="ARBA" id="ARBA00022553"/>
    </source>
</evidence>
<sequence length="340" mass="37479">MAEDTSESAECRLRAREAEFARIQRIGQIGGMEVDLRGNNFRNVRSPEYLVVHGLPPDATHESHEAWVARIHPEDRDRVLSHFLATVNGPETEYEVEYRIIRPSDGQTRWILAKAEIVRDDAGAPLRLIGAHIDITARRRAEEQRELVSRELSHRIANIFTVVNSLVRMAARFEPTNKEFAEKLESRLQSLHRAHAFVSRKEVGDGGIKSLLARLLEPYQGASGRRVLIEGDDAIVGPNAATALALVFHELATNAVKYGALSTGDGSVYVAVDAAAGQLRLLWREEGGPQIVNAPTGPNGFGSVLVERAARSQLGATMTYEWQPAGLSVTVEVRLADLSR</sequence>
<evidence type="ECO:0000256" key="12">
    <source>
        <dbReference type="ARBA" id="ARBA00022777"/>
    </source>
</evidence>
<dbReference type="InterPro" id="IPR001610">
    <property type="entry name" value="PAC"/>
</dbReference>
<dbReference type="GO" id="GO:0016301">
    <property type="term" value="F:kinase activity"/>
    <property type="evidence" value="ECO:0007669"/>
    <property type="project" value="UniProtKB-KW"/>
</dbReference>
<keyword evidence="11" id="KW-0547">Nucleotide-binding</keyword>
<keyword evidence="8" id="KW-0288">FMN</keyword>
<dbReference type="Pfam" id="PF08447">
    <property type="entry name" value="PAS_3"/>
    <property type="match status" value="1"/>
</dbReference>
<protein>
    <recommendedName>
        <fullName evidence="3">Blue-light-activated histidine kinase</fullName>
        <ecNumber evidence="2">2.7.13.3</ecNumber>
    </recommendedName>
</protein>
<dbReference type="InterPro" id="IPR000014">
    <property type="entry name" value="PAS"/>
</dbReference>
<dbReference type="NCBIfam" id="TIGR00229">
    <property type="entry name" value="sensory_box"/>
    <property type="match status" value="1"/>
</dbReference>
<dbReference type="Proteomes" id="UP001254257">
    <property type="component" value="Unassembled WGS sequence"/>
</dbReference>
<dbReference type="SUPFAM" id="SSF55785">
    <property type="entry name" value="PYP-like sensor domain (PAS domain)"/>
    <property type="match status" value="1"/>
</dbReference>
<evidence type="ECO:0000256" key="9">
    <source>
        <dbReference type="ARBA" id="ARBA00022679"/>
    </source>
</evidence>
<dbReference type="EC" id="2.7.13.3" evidence="2"/>
<keyword evidence="9" id="KW-0808">Transferase</keyword>
<dbReference type="SUPFAM" id="SSF55874">
    <property type="entry name" value="ATPase domain of HSP90 chaperone/DNA topoisomerase II/histidine kinase"/>
    <property type="match status" value="1"/>
</dbReference>
<evidence type="ECO:0000256" key="3">
    <source>
        <dbReference type="ARBA" id="ARBA00021740"/>
    </source>
</evidence>
<keyword evidence="5" id="KW-0597">Phosphoprotein</keyword>
<evidence type="ECO:0000256" key="4">
    <source>
        <dbReference type="ARBA" id="ARBA00022543"/>
    </source>
</evidence>
<keyword evidence="14" id="KW-0157">Chromophore</keyword>
<dbReference type="InterPro" id="IPR035965">
    <property type="entry name" value="PAS-like_dom_sf"/>
</dbReference>
<evidence type="ECO:0000256" key="13">
    <source>
        <dbReference type="ARBA" id="ARBA00022840"/>
    </source>
</evidence>
<keyword evidence="19" id="KW-1185">Reference proteome</keyword>
<keyword evidence="12 18" id="KW-0418">Kinase</keyword>
<keyword evidence="7" id="KW-0285">Flavoprotein</keyword>
<dbReference type="InterPro" id="IPR036890">
    <property type="entry name" value="HATPase_C_sf"/>
</dbReference>
<dbReference type="InterPro" id="IPR013655">
    <property type="entry name" value="PAS_fold_3"/>
</dbReference>
<dbReference type="Gene3D" id="2.10.70.100">
    <property type="match status" value="1"/>
</dbReference>
<comment type="caution">
    <text evidence="18">The sequence shown here is derived from an EMBL/GenBank/DDBJ whole genome shotgun (WGS) entry which is preliminary data.</text>
</comment>
<keyword evidence="15" id="KW-0843">Virulence</keyword>
<dbReference type="CDD" id="cd00130">
    <property type="entry name" value="PAS"/>
    <property type="match status" value="1"/>
</dbReference>
<evidence type="ECO:0000256" key="11">
    <source>
        <dbReference type="ARBA" id="ARBA00022741"/>
    </source>
</evidence>
<evidence type="ECO:0000256" key="16">
    <source>
        <dbReference type="ARBA" id="ARBA00023170"/>
    </source>
</evidence>
<accession>A0ABU3SEK8</accession>
<dbReference type="Pfam" id="PF07536">
    <property type="entry name" value="HWE_HK"/>
    <property type="match status" value="1"/>
</dbReference>
<evidence type="ECO:0000256" key="2">
    <source>
        <dbReference type="ARBA" id="ARBA00012438"/>
    </source>
</evidence>
<organism evidence="18 19">
    <name type="scientific">Bosea rubneri</name>
    <dbReference type="NCBI Taxonomy" id="3075434"/>
    <lineage>
        <taxon>Bacteria</taxon>
        <taxon>Pseudomonadati</taxon>
        <taxon>Pseudomonadota</taxon>
        <taxon>Alphaproteobacteria</taxon>
        <taxon>Hyphomicrobiales</taxon>
        <taxon>Boseaceae</taxon>
        <taxon>Bosea</taxon>
    </lineage>
</organism>
<keyword evidence="16" id="KW-0675">Receptor</keyword>
<proteinExistence type="predicted"/>
<dbReference type="Gene3D" id="3.30.565.10">
    <property type="entry name" value="Histidine kinase-like ATPase, C-terminal domain"/>
    <property type="match status" value="1"/>
</dbReference>
<evidence type="ECO:0000256" key="7">
    <source>
        <dbReference type="ARBA" id="ARBA00022630"/>
    </source>
</evidence>
<dbReference type="InterPro" id="IPR000700">
    <property type="entry name" value="PAS-assoc_C"/>
</dbReference>
<gene>
    <name evidence="18" type="ORF">RKE40_25315</name>
</gene>
<dbReference type="PANTHER" id="PTHR41523">
    <property type="entry name" value="TWO-COMPONENT SYSTEM SENSOR PROTEIN"/>
    <property type="match status" value="1"/>
</dbReference>
<reference evidence="18 19" key="1">
    <citation type="submission" date="2023-09" db="EMBL/GenBank/DDBJ databases">
        <title>Whole genome shotgun sequencing (WGS) of Bosea sp. ZW T0_25, isolated from stored onions (Allium cepa).</title>
        <authorList>
            <person name="Stoll D.A."/>
            <person name="Huch M."/>
        </authorList>
    </citation>
    <scope>NUCLEOTIDE SEQUENCE [LARGE SCALE GENOMIC DNA]</scope>
    <source>
        <strain evidence="18 19">ZW T0_25</strain>
    </source>
</reference>
<dbReference type="Gene3D" id="3.30.450.20">
    <property type="entry name" value="PAS domain"/>
    <property type="match status" value="1"/>
</dbReference>
<evidence type="ECO:0000256" key="15">
    <source>
        <dbReference type="ARBA" id="ARBA00023026"/>
    </source>
</evidence>
<evidence type="ECO:0000256" key="10">
    <source>
        <dbReference type="ARBA" id="ARBA00022737"/>
    </source>
</evidence>
<evidence type="ECO:0000256" key="8">
    <source>
        <dbReference type="ARBA" id="ARBA00022643"/>
    </source>
</evidence>
<dbReference type="PROSITE" id="PS50113">
    <property type="entry name" value="PAC"/>
    <property type="match status" value="1"/>
</dbReference>